<comment type="caution">
    <text evidence="1">The sequence shown here is derived from an EMBL/GenBank/DDBJ whole genome shotgun (WGS) entry which is preliminary data.</text>
</comment>
<proteinExistence type="predicted"/>
<dbReference type="Proteomes" id="UP001151760">
    <property type="component" value="Unassembled WGS sequence"/>
</dbReference>
<sequence>MMIFSHSPDCLWAEVVLTACFTQNRSLIHSRYNKTPYELIHERKTNVQFFHVLGSLCYPTNDQDDLGKLKPATDIEHNAELDGNEFINSFSTLVFDEVESSSRNLDPSNMHMFYQPLPFEHQWTKAHPLDQVLGDPSKSIITRSKLSTDAKMYVYALTVSLLEPSNIKEALENHSWIEAM</sequence>
<evidence type="ECO:0000313" key="1">
    <source>
        <dbReference type="EMBL" id="GJS84860.1"/>
    </source>
</evidence>
<organism evidence="1 2">
    <name type="scientific">Tanacetum coccineum</name>
    <dbReference type="NCBI Taxonomy" id="301880"/>
    <lineage>
        <taxon>Eukaryota</taxon>
        <taxon>Viridiplantae</taxon>
        <taxon>Streptophyta</taxon>
        <taxon>Embryophyta</taxon>
        <taxon>Tracheophyta</taxon>
        <taxon>Spermatophyta</taxon>
        <taxon>Magnoliopsida</taxon>
        <taxon>eudicotyledons</taxon>
        <taxon>Gunneridae</taxon>
        <taxon>Pentapetalae</taxon>
        <taxon>asterids</taxon>
        <taxon>campanulids</taxon>
        <taxon>Asterales</taxon>
        <taxon>Asteraceae</taxon>
        <taxon>Asteroideae</taxon>
        <taxon>Anthemideae</taxon>
        <taxon>Anthemidinae</taxon>
        <taxon>Tanacetum</taxon>
    </lineage>
</organism>
<keyword evidence="2" id="KW-1185">Reference proteome</keyword>
<gene>
    <name evidence="1" type="ORF">Tco_0751401</name>
</gene>
<evidence type="ECO:0000313" key="2">
    <source>
        <dbReference type="Proteomes" id="UP001151760"/>
    </source>
</evidence>
<protein>
    <submittedName>
        <fullName evidence="1">Retrovirus-related pol polyprotein from transposon TNT 1-94</fullName>
    </submittedName>
</protein>
<dbReference type="EMBL" id="BQNB010011008">
    <property type="protein sequence ID" value="GJS84860.1"/>
    <property type="molecule type" value="Genomic_DNA"/>
</dbReference>
<name>A0ABQ4Z4X8_9ASTR</name>
<accession>A0ABQ4Z4X8</accession>
<reference evidence="1" key="2">
    <citation type="submission" date="2022-01" db="EMBL/GenBank/DDBJ databases">
        <authorList>
            <person name="Yamashiro T."/>
            <person name="Shiraishi A."/>
            <person name="Satake H."/>
            <person name="Nakayama K."/>
        </authorList>
    </citation>
    <scope>NUCLEOTIDE SEQUENCE</scope>
</reference>
<reference evidence="1" key="1">
    <citation type="journal article" date="2022" name="Int. J. Mol. Sci.">
        <title>Draft Genome of Tanacetum Coccineum: Genomic Comparison of Closely Related Tanacetum-Family Plants.</title>
        <authorList>
            <person name="Yamashiro T."/>
            <person name="Shiraishi A."/>
            <person name="Nakayama K."/>
            <person name="Satake H."/>
        </authorList>
    </citation>
    <scope>NUCLEOTIDE SEQUENCE</scope>
</reference>